<evidence type="ECO:0000256" key="1">
    <source>
        <dbReference type="SAM" id="MobiDB-lite"/>
    </source>
</evidence>
<gene>
    <name evidence="2" type="ORF">AV530_008172</name>
</gene>
<dbReference type="OrthoDB" id="8829929at2759"/>
<sequence>MIQHITPREVCWGNKGQDTRLTAFALLLYFYRGGNISKNMYSELLNSTSATEAHLIIQTNTPYLSGTPRPIAQRSEKPVEDTSGLRLEGNSELQRHQAPCGMRRYCHVSVKGRDPL</sequence>
<feature type="region of interest" description="Disordered" evidence="1">
    <location>
        <begin position="66"/>
        <end position="94"/>
    </location>
</feature>
<dbReference type="EMBL" id="LSYS01001584">
    <property type="protein sequence ID" value="OPJ88167.1"/>
    <property type="molecule type" value="Genomic_DNA"/>
</dbReference>
<comment type="caution">
    <text evidence="2">The sequence shown here is derived from an EMBL/GenBank/DDBJ whole genome shotgun (WGS) entry which is preliminary data.</text>
</comment>
<dbReference type="AlphaFoldDB" id="A0A1V4KW46"/>
<reference evidence="2 3" key="1">
    <citation type="submission" date="2016-02" db="EMBL/GenBank/DDBJ databases">
        <title>Band-tailed pigeon sequencing and assembly.</title>
        <authorList>
            <person name="Soares A.E."/>
            <person name="Novak B.J."/>
            <person name="Rice E.S."/>
            <person name="O'Connell B."/>
            <person name="Chang D."/>
            <person name="Weber S."/>
            <person name="Shapiro B."/>
        </authorList>
    </citation>
    <scope>NUCLEOTIDE SEQUENCE [LARGE SCALE GENOMIC DNA]</scope>
    <source>
        <strain evidence="2">BTP2013</strain>
        <tissue evidence="2">Blood</tissue>
    </source>
</reference>
<keyword evidence="3" id="KW-1185">Reference proteome</keyword>
<evidence type="ECO:0000313" key="2">
    <source>
        <dbReference type="EMBL" id="OPJ88167.1"/>
    </source>
</evidence>
<evidence type="ECO:0000313" key="3">
    <source>
        <dbReference type="Proteomes" id="UP000190648"/>
    </source>
</evidence>
<name>A0A1V4KW46_PATFA</name>
<accession>A0A1V4KW46</accession>
<organism evidence="2 3">
    <name type="scientific">Patagioenas fasciata monilis</name>
    <dbReference type="NCBI Taxonomy" id="372326"/>
    <lineage>
        <taxon>Eukaryota</taxon>
        <taxon>Metazoa</taxon>
        <taxon>Chordata</taxon>
        <taxon>Craniata</taxon>
        <taxon>Vertebrata</taxon>
        <taxon>Euteleostomi</taxon>
        <taxon>Archelosauria</taxon>
        <taxon>Archosauria</taxon>
        <taxon>Dinosauria</taxon>
        <taxon>Saurischia</taxon>
        <taxon>Theropoda</taxon>
        <taxon>Coelurosauria</taxon>
        <taxon>Aves</taxon>
        <taxon>Neognathae</taxon>
        <taxon>Neoaves</taxon>
        <taxon>Columbimorphae</taxon>
        <taxon>Columbiformes</taxon>
        <taxon>Columbidae</taxon>
        <taxon>Patagioenas</taxon>
    </lineage>
</organism>
<dbReference type="Proteomes" id="UP000190648">
    <property type="component" value="Unassembled WGS sequence"/>
</dbReference>
<protein>
    <submittedName>
        <fullName evidence="2">Uncharacterized protein</fullName>
    </submittedName>
</protein>
<proteinExistence type="predicted"/>